<protein>
    <recommendedName>
        <fullName evidence="1">USP domain-containing protein</fullName>
    </recommendedName>
</protein>
<accession>A0ABD1KUP3</accession>
<dbReference type="PROSITE" id="PS50235">
    <property type="entry name" value="USP_3"/>
    <property type="match status" value="1"/>
</dbReference>
<keyword evidence="3" id="KW-1185">Reference proteome</keyword>
<dbReference type="PANTHER" id="PTHR24006">
    <property type="entry name" value="UBIQUITIN CARBOXYL-TERMINAL HYDROLASE"/>
    <property type="match status" value="1"/>
</dbReference>
<evidence type="ECO:0000313" key="2">
    <source>
        <dbReference type="EMBL" id="KAL2102676.1"/>
    </source>
</evidence>
<dbReference type="CDD" id="cd02257">
    <property type="entry name" value="Peptidase_C19"/>
    <property type="match status" value="1"/>
</dbReference>
<dbReference type="PROSITE" id="PS00973">
    <property type="entry name" value="USP_2"/>
    <property type="match status" value="1"/>
</dbReference>
<dbReference type="InterPro" id="IPR001394">
    <property type="entry name" value="Peptidase_C19_UCH"/>
</dbReference>
<feature type="domain" description="USP" evidence="1">
    <location>
        <begin position="19"/>
        <end position="326"/>
    </location>
</feature>
<dbReference type="FunFam" id="3.90.70.10:FF:000167">
    <property type="entry name" value="Ubiquitin specific peptidase 18"/>
    <property type="match status" value="1"/>
</dbReference>
<dbReference type="InterPro" id="IPR018200">
    <property type="entry name" value="USP_CS"/>
</dbReference>
<dbReference type="AlphaFoldDB" id="A0ABD1KUP3"/>
<dbReference type="InterPro" id="IPR050164">
    <property type="entry name" value="Peptidase_C19"/>
</dbReference>
<name>A0ABD1KUP3_9TELE</name>
<sequence length="336" mass="38324">MANKMSVPYPRRPNDPSIRGLCNFSLSCCVNALLQSLFATDELLALLDRWKPNGDWEDSNNVPLQLKRALYAMGGEARLQPAPHRNFLACLHRNSIHRNVQHDADEVFLSVLNLIQQQMADTHVKKEILDLYKVNVEGHTRCLECTFDHVVNSFFVSLPLSLCEGQNNLEECIQSFFREHKLSGEDACYCDRCGEKQPSSQGFKLCSLPKILCIHLKRFRHEGGFTRKLYCKVAFPETLNFPNVLDPEHISVVEKGNTFYSLYAVVVHSGAAMFGHYTAYIQPPRDPRWYYANDSRVQQVQWSDVQQSYGGQKGSDTAYMLLYRKQPASDDQGYSG</sequence>
<dbReference type="PANTHER" id="PTHR24006:SF796">
    <property type="entry name" value="UBL CARBOXYL-TERMINAL HYDROLASE 18-RELATED"/>
    <property type="match status" value="1"/>
</dbReference>
<evidence type="ECO:0000259" key="1">
    <source>
        <dbReference type="PROSITE" id="PS50235"/>
    </source>
</evidence>
<dbReference type="EMBL" id="JBHFQA010000002">
    <property type="protein sequence ID" value="KAL2102676.1"/>
    <property type="molecule type" value="Genomic_DNA"/>
</dbReference>
<dbReference type="Proteomes" id="UP001591681">
    <property type="component" value="Unassembled WGS sequence"/>
</dbReference>
<dbReference type="SUPFAM" id="SSF54001">
    <property type="entry name" value="Cysteine proteinases"/>
    <property type="match status" value="1"/>
</dbReference>
<dbReference type="InterPro" id="IPR038765">
    <property type="entry name" value="Papain-like_cys_pep_sf"/>
</dbReference>
<reference evidence="2 3" key="1">
    <citation type="submission" date="2024-09" db="EMBL/GenBank/DDBJ databases">
        <title>A chromosome-level genome assembly of Gray's grenadier anchovy, Coilia grayii.</title>
        <authorList>
            <person name="Fu Z."/>
        </authorList>
    </citation>
    <scope>NUCLEOTIDE SEQUENCE [LARGE SCALE GENOMIC DNA]</scope>
    <source>
        <strain evidence="2">G4</strain>
        <tissue evidence="2">Muscle</tissue>
    </source>
</reference>
<dbReference type="Gene3D" id="3.90.70.10">
    <property type="entry name" value="Cysteine proteinases"/>
    <property type="match status" value="1"/>
</dbReference>
<dbReference type="Pfam" id="PF00443">
    <property type="entry name" value="UCH"/>
    <property type="match status" value="1"/>
</dbReference>
<dbReference type="InterPro" id="IPR028889">
    <property type="entry name" value="USP"/>
</dbReference>
<gene>
    <name evidence="2" type="ORF">ACEWY4_001844</name>
</gene>
<evidence type="ECO:0000313" key="3">
    <source>
        <dbReference type="Proteomes" id="UP001591681"/>
    </source>
</evidence>
<organism evidence="2 3">
    <name type="scientific">Coilia grayii</name>
    <name type="common">Gray's grenadier anchovy</name>
    <dbReference type="NCBI Taxonomy" id="363190"/>
    <lineage>
        <taxon>Eukaryota</taxon>
        <taxon>Metazoa</taxon>
        <taxon>Chordata</taxon>
        <taxon>Craniata</taxon>
        <taxon>Vertebrata</taxon>
        <taxon>Euteleostomi</taxon>
        <taxon>Actinopterygii</taxon>
        <taxon>Neopterygii</taxon>
        <taxon>Teleostei</taxon>
        <taxon>Clupei</taxon>
        <taxon>Clupeiformes</taxon>
        <taxon>Clupeoidei</taxon>
        <taxon>Engraulidae</taxon>
        <taxon>Coilinae</taxon>
        <taxon>Coilia</taxon>
    </lineage>
</organism>
<comment type="caution">
    <text evidence="2">The sequence shown here is derived from an EMBL/GenBank/DDBJ whole genome shotgun (WGS) entry which is preliminary data.</text>
</comment>
<proteinExistence type="predicted"/>